<name>A0ABU5TT56_9CYAN</name>
<protein>
    <submittedName>
        <fullName evidence="1">SH3 domain-containing protein</fullName>
    </submittedName>
</protein>
<comment type="caution">
    <text evidence="1">The sequence shown here is derived from an EMBL/GenBank/DDBJ whole genome shotgun (WGS) entry which is preliminary data.</text>
</comment>
<evidence type="ECO:0000313" key="2">
    <source>
        <dbReference type="Proteomes" id="UP001301728"/>
    </source>
</evidence>
<dbReference type="Gene3D" id="2.30.30.40">
    <property type="entry name" value="SH3 Domains"/>
    <property type="match status" value="1"/>
</dbReference>
<keyword evidence="2" id="KW-1185">Reference proteome</keyword>
<organism evidence="1 2">
    <name type="scientific">Limnoraphis robusta CCNP1315</name>
    <dbReference type="NCBI Taxonomy" id="3110306"/>
    <lineage>
        <taxon>Bacteria</taxon>
        <taxon>Bacillati</taxon>
        <taxon>Cyanobacteriota</taxon>
        <taxon>Cyanophyceae</taxon>
        <taxon>Oscillatoriophycideae</taxon>
        <taxon>Oscillatoriales</taxon>
        <taxon>Sirenicapillariaceae</taxon>
        <taxon>Limnoraphis</taxon>
    </lineage>
</organism>
<sequence>MSDTAIVRTEGNPLNVRSSPNGEIIDSIPNGTEVVVIGSPVKVGNWNWVSIGPNRWVAMEFLVLRPTPNTAQPSTTDGLSGPKVVATQTSQSIAGGLKVYQTELIDSAGRVINRIRCISGRVGLQEPSNFPESQTPIPFGIYSFDYPGHVEYAEGEFGGVWSPVTPTFETQRGGFGIHYDPSAFENNSQSGTAGCLATPTPEERDVMTNFIIRYKPTHLIVRKG</sequence>
<gene>
    <name evidence="1" type="ORF">VB854_03285</name>
</gene>
<evidence type="ECO:0000313" key="1">
    <source>
        <dbReference type="EMBL" id="MEA5517969.1"/>
    </source>
</evidence>
<reference evidence="1 2" key="1">
    <citation type="submission" date="2023-12" db="EMBL/GenBank/DDBJ databases">
        <title>Baltic Sea Cyanobacteria.</title>
        <authorList>
            <person name="Delbaje E."/>
            <person name="Fewer D.P."/>
            <person name="Shishido T.K."/>
        </authorList>
    </citation>
    <scope>NUCLEOTIDE SEQUENCE [LARGE SCALE GENOMIC DNA]</scope>
    <source>
        <strain evidence="1 2">CCNP 1315</strain>
    </source>
</reference>
<dbReference type="RefSeq" id="WP_323220567.1">
    <property type="nucleotide sequence ID" value="NZ_JAYGHT010000005.1"/>
</dbReference>
<accession>A0ABU5TT56</accession>
<dbReference type="Proteomes" id="UP001301728">
    <property type="component" value="Unassembled WGS sequence"/>
</dbReference>
<proteinExistence type="predicted"/>
<dbReference type="EMBL" id="JAYGHT010000005">
    <property type="protein sequence ID" value="MEA5517969.1"/>
    <property type="molecule type" value="Genomic_DNA"/>
</dbReference>